<dbReference type="InterPro" id="IPR016181">
    <property type="entry name" value="Acyl_CoA_acyltransferase"/>
</dbReference>
<dbReference type="SUPFAM" id="SSF55729">
    <property type="entry name" value="Acyl-CoA N-acyltransferases (Nat)"/>
    <property type="match status" value="1"/>
</dbReference>
<dbReference type="Proteomes" id="UP000016649">
    <property type="component" value="Unassembled WGS sequence"/>
</dbReference>
<evidence type="ECO:0000313" key="2">
    <source>
        <dbReference type="Proteomes" id="UP000016649"/>
    </source>
</evidence>
<gene>
    <name evidence="1" type="ORF">HMPREF9193_01185</name>
</gene>
<reference evidence="1 2" key="1">
    <citation type="submission" date="2013-08" db="EMBL/GenBank/DDBJ databases">
        <authorList>
            <person name="Weinstock G."/>
            <person name="Sodergren E."/>
            <person name="Wylie T."/>
            <person name="Fulton L."/>
            <person name="Fulton R."/>
            <person name="Fronick C."/>
            <person name="O'Laughlin M."/>
            <person name="Godfrey J."/>
            <person name="Miner T."/>
            <person name="Herter B."/>
            <person name="Appelbaum E."/>
            <person name="Cordes M."/>
            <person name="Lek S."/>
            <person name="Wollam A."/>
            <person name="Pepin K.H."/>
            <person name="Palsikar V.B."/>
            <person name="Mitreva M."/>
            <person name="Wilson R.K."/>
        </authorList>
    </citation>
    <scope>NUCLEOTIDE SEQUENCE [LARGE SCALE GENOMIC DNA]</scope>
    <source>
        <strain evidence="1 2">ATCC 700332</strain>
    </source>
</reference>
<protein>
    <recommendedName>
        <fullName evidence="3">N-acetyltransferase domain-containing protein</fullName>
    </recommendedName>
</protein>
<evidence type="ECO:0008006" key="3">
    <source>
        <dbReference type="Google" id="ProtNLM"/>
    </source>
</evidence>
<dbReference type="EMBL" id="AWVH01000030">
    <property type="protein sequence ID" value="ERJ93185.1"/>
    <property type="molecule type" value="Genomic_DNA"/>
</dbReference>
<sequence>MTGKGVGREIVSLLENDTKLHGMKKLVVDISDKNEKVLHFIRSMDLLNTED</sequence>
<accession>A0ABN0NYU3</accession>
<comment type="caution">
    <text evidence="1">The sequence shown here is derived from an EMBL/GenBank/DDBJ whole genome shotgun (WGS) entry which is preliminary data.</text>
</comment>
<organism evidence="1 2">
    <name type="scientific">Treponema lecithinolyticum ATCC 700332</name>
    <dbReference type="NCBI Taxonomy" id="1321815"/>
    <lineage>
        <taxon>Bacteria</taxon>
        <taxon>Pseudomonadati</taxon>
        <taxon>Spirochaetota</taxon>
        <taxon>Spirochaetia</taxon>
        <taxon>Spirochaetales</taxon>
        <taxon>Treponemataceae</taxon>
        <taxon>Treponema</taxon>
    </lineage>
</organism>
<name>A0ABN0NYU3_TRELE</name>
<evidence type="ECO:0000313" key="1">
    <source>
        <dbReference type="EMBL" id="ERJ93185.1"/>
    </source>
</evidence>
<proteinExistence type="predicted"/>
<keyword evidence="2" id="KW-1185">Reference proteome</keyword>